<dbReference type="EMBL" id="UZAJ01042362">
    <property type="protein sequence ID" value="VDP22567.1"/>
    <property type="molecule type" value="Genomic_DNA"/>
</dbReference>
<reference evidence="3" key="1">
    <citation type="submission" date="2016-06" db="UniProtKB">
        <authorList>
            <consortium name="WormBaseParasite"/>
        </authorList>
    </citation>
    <scope>IDENTIFICATION</scope>
</reference>
<evidence type="ECO:0000313" key="2">
    <source>
        <dbReference type="Proteomes" id="UP000267606"/>
    </source>
</evidence>
<dbReference type="Proteomes" id="UP000267606">
    <property type="component" value="Unassembled WGS sequence"/>
</dbReference>
<keyword evidence="2" id="KW-1185">Reference proteome</keyword>
<evidence type="ECO:0000313" key="3">
    <source>
        <dbReference type="WBParaSite" id="OFLC_0001557101-mRNA-1"/>
    </source>
</evidence>
<organism evidence="3">
    <name type="scientific">Onchocerca flexuosa</name>
    <dbReference type="NCBI Taxonomy" id="387005"/>
    <lineage>
        <taxon>Eukaryota</taxon>
        <taxon>Metazoa</taxon>
        <taxon>Ecdysozoa</taxon>
        <taxon>Nematoda</taxon>
        <taxon>Chromadorea</taxon>
        <taxon>Rhabditida</taxon>
        <taxon>Spirurina</taxon>
        <taxon>Spiruromorpha</taxon>
        <taxon>Filarioidea</taxon>
        <taxon>Onchocercidae</taxon>
        <taxon>Onchocerca</taxon>
    </lineage>
</organism>
<accession>A0A183I746</accession>
<gene>
    <name evidence="1" type="ORF">OFLC_LOCUS15558</name>
</gene>
<name>A0A183I746_9BILA</name>
<protein>
    <submittedName>
        <fullName evidence="3">UBX domain-containing protein</fullName>
    </submittedName>
</protein>
<sequence length="90" mass="10088">MAVFDVQPERSDRNSALHIDEIAQNPAVVHLAVRLENGQRAYFTVANTQQIALNPPATTLTAFFTLCQNDPFAKTLLYSEVPTYYTWNAS</sequence>
<dbReference type="STRING" id="387005.A0A183I746"/>
<dbReference type="AlphaFoldDB" id="A0A183I746"/>
<proteinExistence type="predicted"/>
<dbReference type="WBParaSite" id="OFLC_0001557101-mRNA-1">
    <property type="protein sequence ID" value="OFLC_0001557101-mRNA-1"/>
    <property type="gene ID" value="OFLC_0001557101"/>
</dbReference>
<reference evidence="1 2" key="2">
    <citation type="submission" date="2018-11" db="EMBL/GenBank/DDBJ databases">
        <authorList>
            <consortium name="Pathogen Informatics"/>
        </authorList>
    </citation>
    <scope>NUCLEOTIDE SEQUENCE [LARGE SCALE GENOMIC DNA]</scope>
</reference>
<evidence type="ECO:0000313" key="1">
    <source>
        <dbReference type="EMBL" id="VDP22567.1"/>
    </source>
</evidence>